<organism evidence="4 6">
    <name type="scientific">Didymodactylos carnosus</name>
    <dbReference type="NCBI Taxonomy" id="1234261"/>
    <lineage>
        <taxon>Eukaryota</taxon>
        <taxon>Metazoa</taxon>
        <taxon>Spiralia</taxon>
        <taxon>Gnathifera</taxon>
        <taxon>Rotifera</taxon>
        <taxon>Eurotatoria</taxon>
        <taxon>Bdelloidea</taxon>
        <taxon>Philodinida</taxon>
        <taxon>Philodinidae</taxon>
        <taxon>Didymodactylos</taxon>
    </lineage>
</organism>
<dbReference type="Proteomes" id="UP000663829">
    <property type="component" value="Unassembled WGS sequence"/>
</dbReference>
<evidence type="ECO:0000259" key="3">
    <source>
        <dbReference type="Pfam" id="PF00171"/>
    </source>
</evidence>
<feature type="domain" description="Aldehyde dehydrogenase" evidence="3">
    <location>
        <begin position="81"/>
        <end position="186"/>
    </location>
</feature>
<dbReference type="OrthoDB" id="310895at2759"/>
<evidence type="ECO:0000256" key="2">
    <source>
        <dbReference type="RuleBase" id="RU003345"/>
    </source>
</evidence>
<evidence type="ECO:0000256" key="1">
    <source>
        <dbReference type="PROSITE-ProRule" id="PRU10007"/>
    </source>
</evidence>
<dbReference type="PROSITE" id="PS00687">
    <property type="entry name" value="ALDEHYDE_DEHYDR_GLU"/>
    <property type="match status" value="1"/>
</dbReference>
<dbReference type="EMBL" id="CAJNOQ010003654">
    <property type="protein sequence ID" value="CAF1023139.1"/>
    <property type="molecule type" value="Genomic_DNA"/>
</dbReference>
<evidence type="ECO:0000313" key="4">
    <source>
        <dbReference type="EMBL" id="CAF1023139.1"/>
    </source>
</evidence>
<name>A0A814IF83_9BILA</name>
<proteinExistence type="inferred from homology"/>
<dbReference type="InterPro" id="IPR029510">
    <property type="entry name" value="Ald_DH_CS_GLU"/>
</dbReference>
<dbReference type="InterPro" id="IPR016161">
    <property type="entry name" value="Ald_DH/histidinol_DH"/>
</dbReference>
<accession>A0A814IF83</accession>
<evidence type="ECO:0000313" key="6">
    <source>
        <dbReference type="Proteomes" id="UP000663829"/>
    </source>
</evidence>
<dbReference type="AlphaFoldDB" id="A0A814IF83"/>
<gene>
    <name evidence="4" type="ORF">GPM918_LOCUS14888</name>
    <name evidence="5" type="ORF">SRO942_LOCUS14888</name>
</gene>
<protein>
    <recommendedName>
        <fullName evidence="3">Aldehyde dehydrogenase domain-containing protein</fullName>
    </recommendedName>
</protein>
<comment type="similarity">
    <text evidence="2">Belongs to the aldehyde dehydrogenase family.</text>
</comment>
<dbReference type="SUPFAM" id="SSF53720">
    <property type="entry name" value="ALDH-like"/>
    <property type="match status" value="1"/>
</dbReference>
<evidence type="ECO:0000313" key="5">
    <source>
        <dbReference type="EMBL" id="CAF3794469.1"/>
    </source>
</evidence>
<dbReference type="GO" id="GO:0016491">
    <property type="term" value="F:oxidoreductase activity"/>
    <property type="evidence" value="ECO:0007669"/>
    <property type="project" value="UniProtKB-KW"/>
</dbReference>
<dbReference type="Gene3D" id="3.40.605.10">
    <property type="entry name" value="Aldehyde Dehydrogenase, Chain A, domain 1"/>
    <property type="match status" value="2"/>
</dbReference>
<keyword evidence="6" id="KW-1185">Reference proteome</keyword>
<comment type="caution">
    <text evidence="4">The sequence shown here is derived from an EMBL/GenBank/DDBJ whole genome shotgun (WGS) entry which is preliminary data.</text>
</comment>
<keyword evidence="2" id="KW-0560">Oxidoreductase</keyword>
<reference evidence="4" key="1">
    <citation type="submission" date="2021-02" db="EMBL/GenBank/DDBJ databases">
        <authorList>
            <person name="Nowell W R."/>
        </authorList>
    </citation>
    <scope>NUCLEOTIDE SEQUENCE</scope>
</reference>
<dbReference type="Proteomes" id="UP000681722">
    <property type="component" value="Unassembled WGS sequence"/>
</dbReference>
<dbReference type="InterPro" id="IPR015590">
    <property type="entry name" value="Aldehyde_DH_dom"/>
</dbReference>
<dbReference type="PANTHER" id="PTHR11699">
    <property type="entry name" value="ALDEHYDE DEHYDROGENASE-RELATED"/>
    <property type="match status" value="1"/>
</dbReference>
<dbReference type="Pfam" id="PF00171">
    <property type="entry name" value="Aldedh"/>
    <property type="match status" value="2"/>
</dbReference>
<feature type="domain" description="Aldehyde dehydrogenase" evidence="3">
    <location>
        <begin position="2"/>
        <end position="79"/>
    </location>
</feature>
<dbReference type="EMBL" id="CAJOBC010003654">
    <property type="protein sequence ID" value="CAF3794469.1"/>
    <property type="molecule type" value="Genomic_DNA"/>
</dbReference>
<sequence>MADIDLAVQAARRAFDDDNSEWRKLEPSARASLLTKFAEYLIRDIDYLAKLETLNSGKPIMDSYTNIHIAADIIRYYAGYWNVPIVMLALKLGPALACGNTCILKPAEQTPLTALYCASLIKEAKFPNGVVNIVPGNGSDCGHSMVVHNGIDKISFTGSLEVGKQIQQEAATNLKLVSLELGGKSP</sequence>
<feature type="active site" evidence="1">
    <location>
        <position position="180"/>
    </location>
</feature>
<dbReference type="InterPro" id="IPR016162">
    <property type="entry name" value="Ald_DH_N"/>
</dbReference>